<dbReference type="OrthoDB" id="3343at2157"/>
<dbReference type="InterPro" id="IPR013762">
    <property type="entry name" value="Integrase-like_cat_sf"/>
</dbReference>
<dbReference type="GO" id="GO:0006310">
    <property type="term" value="P:DNA recombination"/>
    <property type="evidence" value="ECO:0007669"/>
    <property type="project" value="UniProtKB-KW"/>
</dbReference>
<dbReference type="EMBL" id="BA000011">
    <property type="protein sequence ID" value="BAB60032.1"/>
    <property type="molecule type" value="Genomic_DNA"/>
</dbReference>
<dbReference type="GO" id="GO:0015074">
    <property type="term" value="P:DNA integration"/>
    <property type="evidence" value="ECO:0007669"/>
    <property type="project" value="InterPro"/>
</dbReference>
<evidence type="ECO:0000256" key="1">
    <source>
        <dbReference type="ARBA" id="ARBA00023172"/>
    </source>
</evidence>
<dbReference type="InterPro" id="IPR011010">
    <property type="entry name" value="DNA_brk_join_enz"/>
</dbReference>
<evidence type="ECO:0000313" key="3">
    <source>
        <dbReference type="EMBL" id="BAB60032.1"/>
    </source>
</evidence>
<reference evidence="3 4" key="2">
    <citation type="journal article" date="2000" name="Proc. Natl. Acad. Sci. U.S.A.">
        <title>Archaeal adaptation to higher temperatures revealed by genomic sequence of Thermoplasma volcanium.</title>
        <authorList>
            <person name="Kawashima T."/>
            <person name="Amano N."/>
            <person name="Koike H."/>
            <person name="Makino S."/>
            <person name="Higuchi S."/>
            <person name="Kawashima-Ohya Y."/>
            <person name="Watanabe K."/>
            <person name="Yamazaki M."/>
            <person name="Kanehori K."/>
            <person name="Kawamoto T."/>
            <person name="Nunoshiba T."/>
            <person name="Yamamoto Y."/>
            <person name="Aramaki H."/>
            <person name="Makino K."/>
            <person name="Suzuki M."/>
        </authorList>
    </citation>
    <scope>NUCLEOTIDE SEQUENCE [LARGE SCALE GENOMIC DNA]</scope>
    <source>
        <strain evidence="4">ATCC 51530 / DSM 4299 / JCM 9571 / NBRC 15438 / GSS1</strain>
    </source>
</reference>
<dbReference type="Gene3D" id="1.10.443.10">
    <property type="entry name" value="Intergrase catalytic core"/>
    <property type="match status" value="1"/>
</dbReference>
<organism evidence="3 4">
    <name type="scientific">Thermoplasma volcanium (strain ATCC 51530 / DSM 4299 / JCM 9571 / NBRC 15438 / GSS1)</name>
    <dbReference type="NCBI Taxonomy" id="273116"/>
    <lineage>
        <taxon>Archaea</taxon>
        <taxon>Methanobacteriati</taxon>
        <taxon>Thermoplasmatota</taxon>
        <taxon>Thermoplasmata</taxon>
        <taxon>Thermoplasmatales</taxon>
        <taxon>Thermoplasmataceae</taxon>
        <taxon>Thermoplasma</taxon>
    </lineage>
</organism>
<dbReference type="PROSITE" id="PS51898">
    <property type="entry name" value="TYR_RECOMBINASE"/>
    <property type="match status" value="1"/>
</dbReference>
<dbReference type="KEGG" id="tvo:TVG0908765"/>
<dbReference type="GeneID" id="25392638"/>
<dbReference type="InterPro" id="IPR002104">
    <property type="entry name" value="Integrase_catalytic"/>
</dbReference>
<dbReference type="STRING" id="273116.gene:9381682"/>
<sequence>MPDYIENLKVRKPSRDKKISLITRTGVDEIIRNCNNARDKAIISILYYSGCRVSEILSLKISDIVYEEYCVISHFHGKTGNRILGIIGYSTAYLRDYIKIKYDGD</sequence>
<keyword evidence="1" id="KW-0233">DNA recombination</keyword>
<feature type="domain" description="Tyr recombinase" evidence="2">
    <location>
        <begin position="17"/>
        <end position="105"/>
    </location>
</feature>
<evidence type="ECO:0000313" key="4">
    <source>
        <dbReference type="Proteomes" id="UP000001017"/>
    </source>
</evidence>
<proteinExistence type="predicted"/>
<dbReference type="Pfam" id="PF00589">
    <property type="entry name" value="Phage_integrase"/>
    <property type="match status" value="1"/>
</dbReference>
<dbReference type="CDD" id="cd00397">
    <property type="entry name" value="DNA_BRE_C"/>
    <property type="match status" value="1"/>
</dbReference>
<dbReference type="RefSeq" id="WP_010917132.1">
    <property type="nucleotide sequence ID" value="NC_002689.2"/>
</dbReference>
<evidence type="ECO:0000259" key="2">
    <source>
        <dbReference type="PROSITE" id="PS51898"/>
    </source>
</evidence>
<dbReference type="AlphaFoldDB" id="Q97AC0"/>
<protein>
    <submittedName>
        <fullName evidence="3">TVG0908765 protein</fullName>
    </submittedName>
</protein>
<gene>
    <name evidence="3" type="ORF">TVG0908765</name>
</gene>
<dbReference type="GO" id="GO:0003677">
    <property type="term" value="F:DNA binding"/>
    <property type="evidence" value="ECO:0007669"/>
    <property type="project" value="InterPro"/>
</dbReference>
<dbReference type="SUPFAM" id="SSF56349">
    <property type="entry name" value="DNA breaking-rejoining enzymes"/>
    <property type="match status" value="1"/>
</dbReference>
<dbReference type="PaxDb" id="273116-14325107"/>
<dbReference type="eggNOG" id="arCOG01241">
    <property type="taxonomic scope" value="Archaea"/>
</dbReference>
<name>Q97AC0_THEVO</name>
<dbReference type="Proteomes" id="UP000001017">
    <property type="component" value="Chromosome"/>
</dbReference>
<reference evidence="3 4" key="1">
    <citation type="journal article" date="1999" name="Proc. Jpn. Acad.">
        <title>Determination of the complete genomic DNA sequence of Thermoplasma volvanium GSS1.</title>
        <authorList>
            <person name="Kawashima T."/>
            <person name="Yamamoto Y."/>
            <person name="Aramaki H."/>
            <person name="Nunoshiba T."/>
            <person name="Kawamoto T."/>
            <person name="Watanabe K."/>
            <person name="Yamazaki M."/>
            <person name="Kanehori K."/>
            <person name="Amano N."/>
            <person name="Ohya Y."/>
            <person name="Makino K."/>
            <person name="Suzuki M."/>
        </authorList>
    </citation>
    <scope>NUCLEOTIDE SEQUENCE [LARGE SCALE GENOMIC DNA]</scope>
    <source>
        <strain evidence="4">ATCC 51530 / DSM 4299 / JCM 9571 / NBRC 15438 / GSS1</strain>
    </source>
</reference>
<keyword evidence="4" id="KW-1185">Reference proteome</keyword>
<accession>Q97AC0</accession>
<dbReference type="HOGENOM" id="CLU_2230526_0_0_2"/>